<sequence>MQLEKSHAQEPPSAAILLGVLGKLGETVPKDTLCVPEKCHGLVPNSWPKSLSMRRRTDHGIESPSEAKAYAKNAYRTTPLKLAVLRKQSKKLSSTGVDRPINVLGHVVELHQVEVGKRKIAATCEGRILKSVAALRSGSKPINGNGQSMKGFLTRASSQDGVDDQAADPRRNNAVRLSINLEQEEYREVKEVLADKVRTDRRPTRKIHKFLVEWENPLVKVTSRERVEDLEA</sequence>
<accession>A0A5A7TXD3</accession>
<keyword evidence="1" id="KW-0548">Nucleotidyltransferase</keyword>
<dbReference type="AlphaFoldDB" id="A0A5A7TXD3"/>
<dbReference type="Proteomes" id="UP000321393">
    <property type="component" value="Unassembled WGS sequence"/>
</dbReference>
<protein>
    <submittedName>
        <fullName evidence="1">RNA-directed DNA polymerase-like protein</fullName>
    </submittedName>
</protein>
<dbReference type="EMBL" id="SSTE01013041">
    <property type="protein sequence ID" value="KAA0047840.1"/>
    <property type="molecule type" value="Genomic_DNA"/>
</dbReference>
<keyword evidence="1" id="KW-0695">RNA-directed DNA polymerase</keyword>
<proteinExistence type="predicted"/>
<reference evidence="1 2" key="1">
    <citation type="submission" date="2019-08" db="EMBL/GenBank/DDBJ databases">
        <title>Draft genome sequences of two oriental melons (Cucumis melo L. var makuwa).</title>
        <authorList>
            <person name="Kwon S.-Y."/>
        </authorList>
    </citation>
    <scope>NUCLEOTIDE SEQUENCE [LARGE SCALE GENOMIC DNA]</scope>
    <source>
        <strain evidence="2">cv. SW 3</strain>
        <tissue evidence="1">Leaf</tissue>
    </source>
</reference>
<organism evidence="1 2">
    <name type="scientific">Cucumis melo var. makuwa</name>
    <name type="common">Oriental melon</name>
    <dbReference type="NCBI Taxonomy" id="1194695"/>
    <lineage>
        <taxon>Eukaryota</taxon>
        <taxon>Viridiplantae</taxon>
        <taxon>Streptophyta</taxon>
        <taxon>Embryophyta</taxon>
        <taxon>Tracheophyta</taxon>
        <taxon>Spermatophyta</taxon>
        <taxon>Magnoliopsida</taxon>
        <taxon>eudicotyledons</taxon>
        <taxon>Gunneridae</taxon>
        <taxon>Pentapetalae</taxon>
        <taxon>rosids</taxon>
        <taxon>fabids</taxon>
        <taxon>Cucurbitales</taxon>
        <taxon>Cucurbitaceae</taxon>
        <taxon>Benincaseae</taxon>
        <taxon>Cucumis</taxon>
    </lineage>
</organism>
<dbReference type="GO" id="GO:0003964">
    <property type="term" value="F:RNA-directed DNA polymerase activity"/>
    <property type="evidence" value="ECO:0007669"/>
    <property type="project" value="UniProtKB-KW"/>
</dbReference>
<evidence type="ECO:0000313" key="2">
    <source>
        <dbReference type="Proteomes" id="UP000321393"/>
    </source>
</evidence>
<name>A0A5A7TXD3_CUCMM</name>
<comment type="caution">
    <text evidence="1">The sequence shown here is derived from an EMBL/GenBank/DDBJ whole genome shotgun (WGS) entry which is preliminary data.</text>
</comment>
<keyword evidence="1" id="KW-0808">Transferase</keyword>
<evidence type="ECO:0000313" key="1">
    <source>
        <dbReference type="EMBL" id="KAA0047840.1"/>
    </source>
</evidence>
<gene>
    <name evidence="1" type="ORF">E6C27_scaffold133G001010</name>
</gene>